<dbReference type="InterPro" id="IPR002919">
    <property type="entry name" value="TIL_dom"/>
</dbReference>
<feature type="chain" id="PRO_5026048653" evidence="1">
    <location>
        <begin position="25"/>
        <end position="123"/>
    </location>
</feature>
<name>A0A6G5A691_RHIMP</name>
<dbReference type="PROSITE" id="PS51257">
    <property type="entry name" value="PROKAR_LIPOPROTEIN"/>
    <property type="match status" value="1"/>
</dbReference>
<feature type="signal peptide" evidence="1">
    <location>
        <begin position="1"/>
        <end position="24"/>
    </location>
</feature>
<proteinExistence type="predicted"/>
<reference evidence="3" key="1">
    <citation type="submission" date="2020-03" db="EMBL/GenBank/DDBJ databases">
        <title>A transcriptome and proteome of the tick Rhipicephalus microplus shaped by the genetic composition of its hosts and developmental stage.</title>
        <authorList>
            <person name="Garcia G.R."/>
            <person name="Ribeiro J.M.C."/>
            <person name="Maruyama S.R."/>
            <person name="Gardinasse L.G."/>
            <person name="Nelson K."/>
            <person name="Ferreira B.R."/>
            <person name="Andrade T.G."/>
            <person name="Santos I.K.F.M."/>
        </authorList>
    </citation>
    <scope>NUCLEOTIDE SEQUENCE</scope>
    <source>
        <strain evidence="3">NSGR</strain>
        <tissue evidence="3">Salivary glands</tissue>
    </source>
</reference>
<dbReference type="InterPro" id="IPR036084">
    <property type="entry name" value="Ser_inhib-like_sf"/>
</dbReference>
<accession>A0A6G5A691</accession>
<sequence>MKRDNMIILLVLMVSCTILVLVNGQYYTEPSTTSGSSSRWFPLARPNWSRCWKLHEEYKQCVSGSCSEWTCRYLYKGWPRGCTRDCRSGCFCKEGYFRNRRGNCVLGYRCFKEILPAVGSLDE</sequence>
<dbReference type="AlphaFoldDB" id="A0A6G5A691"/>
<organism evidence="3">
    <name type="scientific">Rhipicephalus microplus</name>
    <name type="common">Cattle tick</name>
    <name type="synonym">Boophilus microplus</name>
    <dbReference type="NCBI Taxonomy" id="6941"/>
    <lineage>
        <taxon>Eukaryota</taxon>
        <taxon>Metazoa</taxon>
        <taxon>Ecdysozoa</taxon>
        <taxon>Arthropoda</taxon>
        <taxon>Chelicerata</taxon>
        <taxon>Arachnida</taxon>
        <taxon>Acari</taxon>
        <taxon>Parasitiformes</taxon>
        <taxon>Ixodida</taxon>
        <taxon>Ixodoidea</taxon>
        <taxon>Ixodidae</taxon>
        <taxon>Rhipicephalinae</taxon>
        <taxon>Rhipicephalus</taxon>
        <taxon>Boophilus</taxon>
    </lineage>
</organism>
<feature type="domain" description="TIL" evidence="2">
    <location>
        <begin position="55"/>
        <end position="110"/>
    </location>
</feature>
<dbReference type="EMBL" id="GIKN01004036">
    <property type="protein sequence ID" value="NIE46309.1"/>
    <property type="molecule type" value="Transcribed_RNA"/>
</dbReference>
<evidence type="ECO:0000313" key="3">
    <source>
        <dbReference type="EMBL" id="NIE46309.1"/>
    </source>
</evidence>
<dbReference type="Pfam" id="PF01826">
    <property type="entry name" value="TIL"/>
    <property type="match status" value="1"/>
</dbReference>
<keyword evidence="1" id="KW-0732">Signal</keyword>
<evidence type="ECO:0000259" key="2">
    <source>
        <dbReference type="Pfam" id="PF01826"/>
    </source>
</evidence>
<evidence type="ECO:0000256" key="1">
    <source>
        <dbReference type="SAM" id="SignalP"/>
    </source>
</evidence>
<dbReference type="CDD" id="cd19941">
    <property type="entry name" value="TIL"/>
    <property type="match status" value="1"/>
</dbReference>
<dbReference type="Gene3D" id="2.10.25.10">
    <property type="entry name" value="Laminin"/>
    <property type="match status" value="1"/>
</dbReference>
<dbReference type="SUPFAM" id="SSF57567">
    <property type="entry name" value="Serine protease inhibitors"/>
    <property type="match status" value="1"/>
</dbReference>
<protein>
    <submittedName>
        <fullName evidence="3">Putative trypsin inhibitor like cysteine rich domain protein</fullName>
    </submittedName>
</protein>